<dbReference type="PANTHER" id="PTHR47981">
    <property type="entry name" value="RAB FAMILY"/>
    <property type="match status" value="1"/>
</dbReference>
<dbReference type="Pfam" id="PF00071">
    <property type="entry name" value="Ras"/>
    <property type="match status" value="1"/>
</dbReference>
<reference evidence="5" key="1">
    <citation type="submission" date="2022-08" db="EMBL/GenBank/DDBJ databases">
        <title>Novel sulfate-reducing endosymbionts in the free-living metamonad Anaeramoeba.</title>
        <authorList>
            <person name="Jerlstrom-Hultqvist J."/>
            <person name="Cepicka I."/>
            <person name="Gallot-Lavallee L."/>
            <person name="Salas-Leiva D."/>
            <person name="Curtis B.A."/>
            <person name="Zahonova K."/>
            <person name="Pipaliya S."/>
            <person name="Dacks J."/>
            <person name="Roger A.J."/>
        </authorList>
    </citation>
    <scope>NUCLEOTIDE SEQUENCE</scope>
    <source>
        <strain evidence="5">Schooner1</strain>
    </source>
</reference>
<evidence type="ECO:0000256" key="1">
    <source>
        <dbReference type="ARBA" id="ARBA00006270"/>
    </source>
</evidence>
<dbReference type="SUPFAM" id="SSF52540">
    <property type="entry name" value="P-loop containing nucleoside triphosphate hydrolases"/>
    <property type="match status" value="1"/>
</dbReference>
<evidence type="ECO:0000256" key="4">
    <source>
        <dbReference type="SAM" id="SignalP"/>
    </source>
</evidence>
<dbReference type="PROSITE" id="PS51419">
    <property type="entry name" value="RAB"/>
    <property type="match status" value="1"/>
</dbReference>
<name>A0ABQ8YE36_9EUKA</name>
<evidence type="ECO:0000256" key="2">
    <source>
        <dbReference type="ARBA" id="ARBA00022741"/>
    </source>
</evidence>
<dbReference type="PANTHER" id="PTHR47981:SF20">
    <property type="entry name" value="RAS-RELATED PROTEIN RAB-7A"/>
    <property type="match status" value="1"/>
</dbReference>
<feature type="signal peptide" evidence="4">
    <location>
        <begin position="1"/>
        <end position="19"/>
    </location>
</feature>
<protein>
    <submittedName>
        <fullName evidence="5">Rab family</fullName>
    </submittedName>
</protein>
<dbReference type="InterPro" id="IPR005225">
    <property type="entry name" value="Small_GTP-bd"/>
</dbReference>
<comment type="similarity">
    <text evidence="1">Belongs to the small GTPase superfamily. Rab family.</text>
</comment>
<dbReference type="InterPro" id="IPR001806">
    <property type="entry name" value="Small_GTPase"/>
</dbReference>
<keyword evidence="3" id="KW-0342">GTP-binding</keyword>
<organism evidence="5 6">
    <name type="scientific">Anaeramoeba flamelloides</name>
    <dbReference type="NCBI Taxonomy" id="1746091"/>
    <lineage>
        <taxon>Eukaryota</taxon>
        <taxon>Metamonada</taxon>
        <taxon>Anaeramoebidae</taxon>
        <taxon>Anaeramoeba</taxon>
    </lineage>
</organism>
<dbReference type="Proteomes" id="UP001150062">
    <property type="component" value="Unassembled WGS sequence"/>
</dbReference>
<gene>
    <name evidence="5" type="ORF">M0813_02701</name>
</gene>
<comment type="caution">
    <text evidence="5">The sequence shown here is derived from an EMBL/GenBank/DDBJ whole genome shotgun (WGS) entry which is preliminary data.</text>
</comment>
<dbReference type="InterPro" id="IPR027417">
    <property type="entry name" value="P-loop_NTPase"/>
</dbReference>
<sequence>MGNFFTWFTISFLLQNSNLQPAPVGKLYSIGIDFVNKILIVGNQTVKLQLWDTAGQERFGMLSKGFYRGAKIVILVYDLSDKRSWKNIVDWYNSAQENFRQYDNNTSLEFLLLGNKSDLNNIKVDEDEVKQWCLKKDNMVNIKCSAKTGKNVTKAFKLIISHVINPEFKKIYNLEKPISADVEN</sequence>
<feature type="chain" id="PRO_5045991706" evidence="4">
    <location>
        <begin position="20"/>
        <end position="184"/>
    </location>
</feature>
<dbReference type="EMBL" id="JAOAOG010000173">
    <property type="protein sequence ID" value="KAJ6242851.1"/>
    <property type="molecule type" value="Genomic_DNA"/>
</dbReference>
<dbReference type="SMART" id="SM00175">
    <property type="entry name" value="RAB"/>
    <property type="match status" value="1"/>
</dbReference>
<dbReference type="SMART" id="SM00174">
    <property type="entry name" value="RHO"/>
    <property type="match status" value="1"/>
</dbReference>
<keyword evidence="4" id="KW-0732">Signal</keyword>
<accession>A0ABQ8YE36</accession>
<proteinExistence type="inferred from homology"/>
<dbReference type="CDD" id="cd00154">
    <property type="entry name" value="Rab"/>
    <property type="match status" value="1"/>
</dbReference>
<keyword evidence="2" id="KW-0547">Nucleotide-binding</keyword>
<dbReference type="PRINTS" id="PR00449">
    <property type="entry name" value="RASTRNSFRMNG"/>
</dbReference>
<dbReference type="NCBIfam" id="TIGR00231">
    <property type="entry name" value="small_GTP"/>
    <property type="match status" value="1"/>
</dbReference>
<evidence type="ECO:0000256" key="3">
    <source>
        <dbReference type="ARBA" id="ARBA00023134"/>
    </source>
</evidence>
<evidence type="ECO:0000313" key="6">
    <source>
        <dbReference type="Proteomes" id="UP001150062"/>
    </source>
</evidence>
<evidence type="ECO:0000313" key="5">
    <source>
        <dbReference type="EMBL" id="KAJ6242851.1"/>
    </source>
</evidence>
<dbReference type="SMART" id="SM00173">
    <property type="entry name" value="RAS"/>
    <property type="match status" value="1"/>
</dbReference>
<keyword evidence="6" id="KW-1185">Reference proteome</keyword>
<dbReference type="Gene3D" id="3.40.50.300">
    <property type="entry name" value="P-loop containing nucleotide triphosphate hydrolases"/>
    <property type="match status" value="1"/>
</dbReference>